<protein>
    <submittedName>
        <fullName evidence="4">GNAT family N-acetyltransferase</fullName>
    </submittedName>
</protein>
<dbReference type="InterPro" id="IPR050832">
    <property type="entry name" value="Bact_Acetyltransf"/>
</dbReference>
<dbReference type="PROSITE" id="PS51186">
    <property type="entry name" value="GNAT"/>
    <property type="match status" value="1"/>
</dbReference>
<evidence type="ECO:0000256" key="1">
    <source>
        <dbReference type="ARBA" id="ARBA00022679"/>
    </source>
</evidence>
<dbReference type="AlphaFoldDB" id="A0A2W5C7P8"/>
<dbReference type="Pfam" id="PF00583">
    <property type="entry name" value="Acetyltransf_1"/>
    <property type="match status" value="1"/>
</dbReference>
<dbReference type="PANTHER" id="PTHR43877">
    <property type="entry name" value="AMINOALKYLPHOSPHONATE N-ACETYLTRANSFERASE-RELATED-RELATED"/>
    <property type="match status" value="1"/>
</dbReference>
<accession>A0A2W5C7P8</accession>
<dbReference type="EMBL" id="QFNN01000013">
    <property type="protein sequence ID" value="PZO91215.1"/>
    <property type="molecule type" value="Genomic_DNA"/>
</dbReference>
<dbReference type="Gene3D" id="3.40.630.30">
    <property type="match status" value="1"/>
</dbReference>
<evidence type="ECO:0000313" key="4">
    <source>
        <dbReference type="EMBL" id="PZO91215.1"/>
    </source>
</evidence>
<feature type="domain" description="N-acetyltransferase" evidence="3">
    <location>
        <begin position="1"/>
        <end position="153"/>
    </location>
</feature>
<dbReference type="PANTHER" id="PTHR43877:SF1">
    <property type="entry name" value="ACETYLTRANSFERASE"/>
    <property type="match status" value="1"/>
</dbReference>
<dbReference type="Proteomes" id="UP000249066">
    <property type="component" value="Unassembled WGS sequence"/>
</dbReference>
<evidence type="ECO:0000313" key="5">
    <source>
        <dbReference type="Proteomes" id="UP000249066"/>
    </source>
</evidence>
<gene>
    <name evidence="4" type="ORF">DI623_04150</name>
</gene>
<keyword evidence="2" id="KW-0012">Acyltransferase</keyword>
<organism evidence="4 5">
    <name type="scientific">Sphingomonas sanxanigenens</name>
    <dbReference type="NCBI Taxonomy" id="397260"/>
    <lineage>
        <taxon>Bacteria</taxon>
        <taxon>Pseudomonadati</taxon>
        <taxon>Pseudomonadota</taxon>
        <taxon>Alphaproteobacteria</taxon>
        <taxon>Sphingomonadales</taxon>
        <taxon>Sphingomonadaceae</taxon>
        <taxon>Sphingomonas</taxon>
    </lineage>
</organism>
<name>A0A2W5C7P8_9SPHN</name>
<keyword evidence="1 4" id="KW-0808">Transferase</keyword>
<dbReference type="CDD" id="cd04301">
    <property type="entry name" value="NAT_SF"/>
    <property type="match status" value="1"/>
</dbReference>
<dbReference type="GO" id="GO:0016747">
    <property type="term" value="F:acyltransferase activity, transferring groups other than amino-acyl groups"/>
    <property type="evidence" value="ECO:0007669"/>
    <property type="project" value="InterPro"/>
</dbReference>
<sequence>MAQLLDPVLSPDQVKASYAVMGLDRQLVADGTYVVVEDGRRLVGCGGWSDRATLYGGDHSAGRDARRLDPAHDPARIRAMYTDPDHSRRGIGRLVLGECERRARAAGFARTQLMATLAGEPLYLACGYREVERVVDMVDGVGVPLIRMERALP</sequence>
<dbReference type="SUPFAM" id="SSF55729">
    <property type="entry name" value="Acyl-CoA N-acyltransferases (Nat)"/>
    <property type="match status" value="1"/>
</dbReference>
<evidence type="ECO:0000259" key="3">
    <source>
        <dbReference type="PROSITE" id="PS51186"/>
    </source>
</evidence>
<evidence type="ECO:0000256" key="2">
    <source>
        <dbReference type="ARBA" id="ARBA00023315"/>
    </source>
</evidence>
<proteinExistence type="predicted"/>
<dbReference type="InterPro" id="IPR000182">
    <property type="entry name" value="GNAT_dom"/>
</dbReference>
<reference evidence="4 5" key="1">
    <citation type="submission" date="2017-08" db="EMBL/GenBank/DDBJ databases">
        <title>Infants hospitalized years apart are colonized by the same room-sourced microbial strains.</title>
        <authorList>
            <person name="Brooks B."/>
            <person name="Olm M.R."/>
            <person name="Firek B.A."/>
            <person name="Baker R."/>
            <person name="Thomas B.C."/>
            <person name="Morowitz M.J."/>
            <person name="Banfield J.F."/>
        </authorList>
    </citation>
    <scope>NUCLEOTIDE SEQUENCE [LARGE SCALE GENOMIC DNA]</scope>
    <source>
        <strain evidence="4">S2_018_000_R2_101</strain>
    </source>
</reference>
<comment type="caution">
    <text evidence="4">The sequence shown here is derived from an EMBL/GenBank/DDBJ whole genome shotgun (WGS) entry which is preliminary data.</text>
</comment>
<dbReference type="InterPro" id="IPR016181">
    <property type="entry name" value="Acyl_CoA_acyltransferase"/>
</dbReference>